<feature type="compositionally biased region" description="Polar residues" evidence="4">
    <location>
        <begin position="748"/>
        <end position="769"/>
    </location>
</feature>
<dbReference type="SUPFAM" id="SSF56281">
    <property type="entry name" value="Metallo-hydrolase/oxidoreductase"/>
    <property type="match status" value="1"/>
</dbReference>
<keyword evidence="7" id="KW-1185">Reference proteome</keyword>
<dbReference type="PANTHER" id="PTHR23240">
    <property type="entry name" value="DNA CROSS-LINK REPAIR PROTEIN PSO2/SNM1-RELATED"/>
    <property type="match status" value="1"/>
</dbReference>
<proteinExistence type="predicted"/>
<keyword evidence="2" id="KW-0378">Hydrolase</keyword>
<dbReference type="Proteomes" id="UP000748756">
    <property type="component" value="Unassembled WGS sequence"/>
</dbReference>
<feature type="region of interest" description="Disordered" evidence="4">
    <location>
        <begin position="809"/>
        <end position="834"/>
    </location>
</feature>
<evidence type="ECO:0000256" key="4">
    <source>
        <dbReference type="SAM" id="MobiDB-lite"/>
    </source>
</evidence>
<sequence length="883" mass="98028">MSTFDGLIREFPSVAIDNFRIRPGVKVYLLSHVHSDHLAGLAALTWDSPIYCSPITARWLPMLASRSKQLAFESGKDRVLCRKYAHLAPFMRPLVIDEPHYLDLGNGRRARVSLIPAHHCPGAVMFLIQDDRSCILYTGDARNEALDLKGLRAMPAFSSSMPSIDRLYLDTTCCHPAFEKFPSRDFAISDLVTFINRRPRLAHYYIDAWTFGYEDIWIGLSKAFHTKVHVSPYLYELYEAIDDMISPRILPHLTIDGSTARFHSCRLDKTCGYGGAGGEHAGSRMLIRIQPNVSWFSPVLRQGRQDAEEGIIAKGTVTGRNNTYTIKERLSPSIGKRDDLFYYLNYGCHASLSELQQLVELVSPRALFPCVLHRDATTHTLFRSNREIIALLAPYMPQRSGVSLDVEEYRSREPLMTDGVTTDFQSFQHAKGIYQVLDMNDKDHGITIPDGGSSRPRTGQYITTIAIHTQNDTALSPRSRHLRKKMDKLKRQLRNTASLEEESTLEDGPLSVDLAIVEKKRKRLSSCDGGQSSTAQETTEEEFSELYSSSIRDTSDMFRDGNRSDMNRTEDSVRQLGGGAEVIKPWHDQSTMILDRNVILDFDNNNDGDEEREEDGETTGLRYDGSTDRSMIEPATPEGYVTSSPDSILSSLGLSEKSFDVNSFKSVEAGYDKDKPISLSSDLSTVLSLSALSVSGAMAGPGITVADCFHSLPPSISKTPPPRIPYHGQAIALGESPTKLLEGPSPRYRSSSPTAARQSRRAQQTTASGGSPVRISLLPPPTDTMASLTSLRVREPRGTNIFAQLAWSPPRKRTSRLTRTQTDPQDTGGRGLLSRRNTPTAMLVREVRRLRTTATCSAVVVPSEVIVIESSSSNSSDDEDQGH</sequence>
<organism evidence="6 7">
    <name type="scientific">Linnemannia schmuckeri</name>
    <dbReference type="NCBI Taxonomy" id="64567"/>
    <lineage>
        <taxon>Eukaryota</taxon>
        <taxon>Fungi</taxon>
        <taxon>Fungi incertae sedis</taxon>
        <taxon>Mucoromycota</taxon>
        <taxon>Mortierellomycotina</taxon>
        <taxon>Mortierellomycetes</taxon>
        <taxon>Mortierellales</taxon>
        <taxon>Mortierellaceae</taxon>
        <taxon>Linnemannia</taxon>
    </lineage>
</organism>
<protein>
    <recommendedName>
        <fullName evidence="5">Metallo-beta-lactamase domain-containing protein</fullName>
    </recommendedName>
</protein>
<dbReference type="Gene3D" id="3.60.15.10">
    <property type="entry name" value="Ribonuclease Z/Hydroxyacylglutathione hydrolase-like"/>
    <property type="match status" value="1"/>
</dbReference>
<dbReference type="AlphaFoldDB" id="A0A9P5VFI1"/>
<feature type="region of interest" description="Disordered" evidence="4">
    <location>
        <begin position="734"/>
        <end position="782"/>
    </location>
</feature>
<dbReference type="EMBL" id="JAAAUQ010000010">
    <property type="protein sequence ID" value="KAF9156861.1"/>
    <property type="molecule type" value="Genomic_DNA"/>
</dbReference>
<dbReference type="PANTHER" id="PTHR23240:SF8">
    <property type="entry name" value="PROTEIN ARTEMIS"/>
    <property type="match status" value="1"/>
</dbReference>
<dbReference type="InterPro" id="IPR001279">
    <property type="entry name" value="Metallo-B-lactamas"/>
</dbReference>
<dbReference type="GO" id="GO:0000723">
    <property type="term" value="P:telomere maintenance"/>
    <property type="evidence" value="ECO:0007669"/>
    <property type="project" value="TreeGrafter"/>
</dbReference>
<dbReference type="GO" id="GO:0003684">
    <property type="term" value="F:damaged DNA binding"/>
    <property type="evidence" value="ECO:0007669"/>
    <property type="project" value="TreeGrafter"/>
</dbReference>
<dbReference type="InterPro" id="IPR036866">
    <property type="entry name" value="RibonucZ/Hydroxyglut_hydro"/>
</dbReference>
<reference evidence="6" key="1">
    <citation type="journal article" date="2020" name="Fungal Divers.">
        <title>Resolving the Mortierellaceae phylogeny through synthesis of multi-gene phylogenetics and phylogenomics.</title>
        <authorList>
            <person name="Vandepol N."/>
            <person name="Liber J."/>
            <person name="Desiro A."/>
            <person name="Na H."/>
            <person name="Kennedy M."/>
            <person name="Barry K."/>
            <person name="Grigoriev I.V."/>
            <person name="Miller A.N."/>
            <person name="O'Donnell K."/>
            <person name="Stajich J.E."/>
            <person name="Bonito G."/>
        </authorList>
    </citation>
    <scope>NUCLEOTIDE SEQUENCE</scope>
    <source>
        <strain evidence="6">NRRL 6426</strain>
    </source>
</reference>
<feature type="region of interest" description="Disordered" evidence="4">
    <location>
        <begin position="604"/>
        <end position="643"/>
    </location>
</feature>
<dbReference type="Pfam" id="PF00753">
    <property type="entry name" value="Lactamase_B"/>
    <property type="match status" value="1"/>
</dbReference>
<evidence type="ECO:0000256" key="2">
    <source>
        <dbReference type="ARBA" id="ARBA00022801"/>
    </source>
</evidence>
<name>A0A9P5VFI1_9FUNG</name>
<dbReference type="GO" id="GO:0035312">
    <property type="term" value="F:5'-3' DNA exonuclease activity"/>
    <property type="evidence" value="ECO:0007669"/>
    <property type="project" value="TreeGrafter"/>
</dbReference>
<feature type="region of interest" description="Disordered" evidence="4">
    <location>
        <begin position="523"/>
        <end position="573"/>
    </location>
</feature>
<evidence type="ECO:0000259" key="5">
    <source>
        <dbReference type="Pfam" id="PF00753"/>
    </source>
</evidence>
<dbReference type="Gene3D" id="3.40.50.12650">
    <property type="match status" value="1"/>
</dbReference>
<evidence type="ECO:0000313" key="6">
    <source>
        <dbReference type="EMBL" id="KAF9156861.1"/>
    </source>
</evidence>
<feature type="compositionally biased region" description="Basic and acidic residues" evidence="4">
    <location>
        <begin position="553"/>
        <end position="573"/>
    </location>
</feature>
<accession>A0A9P5VFI1</accession>
<comment type="caution">
    <text evidence="6">The sequence shown here is derived from an EMBL/GenBank/DDBJ whole genome shotgun (WGS) entry which is preliminary data.</text>
</comment>
<feature type="compositionally biased region" description="Acidic residues" evidence="4">
    <location>
        <begin position="604"/>
        <end position="617"/>
    </location>
</feature>
<evidence type="ECO:0000256" key="3">
    <source>
        <dbReference type="ARBA" id="ARBA00022839"/>
    </source>
</evidence>
<evidence type="ECO:0000313" key="7">
    <source>
        <dbReference type="Proteomes" id="UP000748756"/>
    </source>
</evidence>
<dbReference type="GO" id="GO:0006303">
    <property type="term" value="P:double-strand break repair via nonhomologous end joining"/>
    <property type="evidence" value="ECO:0007669"/>
    <property type="project" value="TreeGrafter"/>
</dbReference>
<evidence type="ECO:0000256" key="1">
    <source>
        <dbReference type="ARBA" id="ARBA00022722"/>
    </source>
</evidence>
<dbReference type="GO" id="GO:0036297">
    <property type="term" value="P:interstrand cross-link repair"/>
    <property type="evidence" value="ECO:0007669"/>
    <property type="project" value="TreeGrafter"/>
</dbReference>
<feature type="domain" description="Metallo-beta-lactamase" evidence="5">
    <location>
        <begin position="27"/>
        <end position="150"/>
    </location>
</feature>
<gene>
    <name evidence="6" type="ORF">BG015_000039</name>
</gene>
<keyword evidence="1" id="KW-0540">Nuclease</keyword>
<keyword evidence="3" id="KW-0269">Exonuclease</keyword>
<dbReference type="OrthoDB" id="5561659at2759"/>